<dbReference type="RefSeq" id="WP_250872706.1">
    <property type="nucleotide sequence ID" value="NZ_JALXFV010000003.1"/>
</dbReference>
<accession>A0ABD6ASQ5</accession>
<evidence type="ECO:0000256" key="1">
    <source>
        <dbReference type="SAM" id="Phobius"/>
    </source>
</evidence>
<keyword evidence="1" id="KW-0812">Transmembrane</keyword>
<feature type="transmembrane region" description="Helical" evidence="1">
    <location>
        <begin position="7"/>
        <end position="29"/>
    </location>
</feature>
<dbReference type="Proteomes" id="UP001597187">
    <property type="component" value="Unassembled WGS sequence"/>
</dbReference>
<keyword evidence="1" id="KW-0472">Membrane</keyword>
<proteinExistence type="predicted"/>
<organism evidence="2 3">
    <name type="scientific">Halomarina rubra</name>
    <dbReference type="NCBI Taxonomy" id="2071873"/>
    <lineage>
        <taxon>Archaea</taxon>
        <taxon>Methanobacteriati</taxon>
        <taxon>Methanobacteriota</taxon>
        <taxon>Stenosarchaea group</taxon>
        <taxon>Halobacteria</taxon>
        <taxon>Halobacteriales</taxon>
        <taxon>Natronomonadaceae</taxon>
        <taxon>Halomarina</taxon>
    </lineage>
</organism>
<sequence>MRPSTRLLTSTTEALPSAVVAAVASWTFASGDPSLVETRSAFVAFVTLSVLVVMILASYSYAVCAEKHFPIARVVVDTLLWV</sequence>
<gene>
    <name evidence="2" type="ORF">ACFSBT_05450</name>
</gene>
<comment type="caution">
    <text evidence="2">The sequence shown here is derived from an EMBL/GenBank/DDBJ whole genome shotgun (WGS) entry which is preliminary data.</text>
</comment>
<protein>
    <submittedName>
        <fullName evidence="2">Uncharacterized protein</fullName>
    </submittedName>
</protein>
<reference evidence="2 3" key="1">
    <citation type="journal article" date="2019" name="Int. J. Syst. Evol. Microbiol.">
        <title>The Global Catalogue of Microorganisms (GCM) 10K type strain sequencing project: providing services to taxonomists for standard genome sequencing and annotation.</title>
        <authorList>
            <consortium name="The Broad Institute Genomics Platform"/>
            <consortium name="The Broad Institute Genome Sequencing Center for Infectious Disease"/>
            <person name="Wu L."/>
            <person name="Ma J."/>
        </authorList>
    </citation>
    <scope>NUCLEOTIDE SEQUENCE [LARGE SCALE GENOMIC DNA]</scope>
    <source>
        <strain evidence="2 3">CGMCC 1.12563</strain>
    </source>
</reference>
<keyword evidence="1" id="KW-1133">Transmembrane helix</keyword>
<evidence type="ECO:0000313" key="3">
    <source>
        <dbReference type="Proteomes" id="UP001597187"/>
    </source>
</evidence>
<evidence type="ECO:0000313" key="2">
    <source>
        <dbReference type="EMBL" id="MFD1512726.1"/>
    </source>
</evidence>
<dbReference type="EMBL" id="JBHUDC010000003">
    <property type="protein sequence ID" value="MFD1512726.1"/>
    <property type="molecule type" value="Genomic_DNA"/>
</dbReference>
<name>A0ABD6ASQ5_9EURY</name>
<dbReference type="AlphaFoldDB" id="A0ABD6ASQ5"/>
<feature type="transmembrane region" description="Helical" evidence="1">
    <location>
        <begin position="41"/>
        <end position="63"/>
    </location>
</feature>
<keyword evidence="3" id="KW-1185">Reference proteome</keyword>